<dbReference type="PANTHER" id="PTHR44936">
    <property type="entry name" value="SENSOR PROTEIN CREC"/>
    <property type="match status" value="1"/>
</dbReference>
<dbReference type="InterPro" id="IPR005467">
    <property type="entry name" value="His_kinase_dom"/>
</dbReference>
<keyword evidence="10" id="KW-0812">Transmembrane</keyword>
<evidence type="ECO:0000256" key="6">
    <source>
        <dbReference type="ARBA" id="ARBA00022679"/>
    </source>
</evidence>
<dbReference type="STRING" id="864069.MicloDRAFT_00017760"/>
<evidence type="ECO:0000256" key="3">
    <source>
        <dbReference type="ARBA" id="ARBA00012438"/>
    </source>
</evidence>
<dbReference type="InterPro" id="IPR003594">
    <property type="entry name" value="HATPase_dom"/>
</dbReference>
<gene>
    <name evidence="12" type="ORF">MicloDRAFT_00017760</name>
</gene>
<dbReference type="InterPro" id="IPR036097">
    <property type="entry name" value="HisK_dim/P_sf"/>
</dbReference>
<dbReference type="Pfam" id="PF00512">
    <property type="entry name" value="HisKA"/>
    <property type="match status" value="1"/>
</dbReference>
<keyword evidence="10" id="KW-0472">Membrane</keyword>
<evidence type="ECO:0000313" key="12">
    <source>
        <dbReference type="EMBL" id="EIM29304.1"/>
    </source>
</evidence>
<organism evidence="12 13">
    <name type="scientific">Microvirga lotononidis</name>
    <dbReference type="NCBI Taxonomy" id="864069"/>
    <lineage>
        <taxon>Bacteria</taxon>
        <taxon>Pseudomonadati</taxon>
        <taxon>Pseudomonadota</taxon>
        <taxon>Alphaproteobacteria</taxon>
        <taxon>Hyphomicrobiales</taxon>
        <taxon>Methylobacteriaceae</taxon>
        <taxon>Microvirga</taxon>
    </lineage>
</organism>
<evidence type="ECO:0000259" key="11">
    <source>
        <dbReference type="PROSITE" id="PS50109"/>
    </source>
</evidence>
<feature type="transmembrane region" description="Helical" evidence="10">
    <location>
        <begin position="61"/>
        <end position="82"/>
    </location>
</feature>
<evidence type="ECO:0000256" key="10">
    <source>
        <dbReference type="SAM" id="Phobius"/>
    </source>
</evidence>
<dbReference type="AlphaFoldDB" id="I4YZB2"/>
<comment type="catalytic activity">
    <reaction evidence="1">
        <text>ATP + protein L-histidine = ADP + protein N-phospho-L-histidine.</text>
        <dbReference type="EC" id="2.7.13.3"/>
    </reaction>
</comment>
<keyword evidence="4" id="KW-1003">Cell membrane</keyword>
<dbReference type="PATRIC" id="fig|864069.3.peg.1958"/>
<dbReference type="SUPFAM" id="SSF55874">
    <property type="entry name" value="ATPase domain of HSP90 chaperone/DNA topoisomerase II/histidine kinase"/>
    <property type="match status" value="1"/>
</dbReference>
<dbReference type="PRINTS" id="PR00344">
    <property type="entry name" value="BCTRLSENSOR"/>
</dbReference>
<evidence type="ECO:0000256" key="2">
    <source>
        <dbReference type="ARBA" id="ARBA00004651"/>
    </source>
</evidence>
<dbReference type="EC" id="2.7.13.3" evidence="3"/>
<keyword evidence="10" id="KW-1133">Transmembrane helix</keyword>
<dbReference type="GO" id="GO:0005524">
    <property type="term" value="F:ATP binding"/>
    <property type="evidence" value="ECO:0007669"/>
    <property type="project" value="UniProtKB-KW"/>
</dbReference>
<name>I4YZB2_9HYPH</name>
<sequence>MFLANTGTALFCSVMSKIDQKSLTHHARHLRLDTLVRLRWLAIAGQATAVAGVRFGLGFPLPFAFCFLVIGASVWVNLLLRIQYPASHRLSDNIATALLAFDILQLTGLLYLTGGLENPFAMLFLAPVLISATALTPERTLGLGLLAIGCATLLVLTHRPLPWFPGQDLSLPFLYVTGIWTAVALGTAFTGIYAWRVAEEARQLAQALAATELVLAREQHLSQLDGLAAAAAHELGTPLATIALVTKELSHTMPKDGPVGEDLKLLQEQVERCRTILTKLTSMGQEEEAEFLETISLSHLVEEIIEPQRAVGFDVKVETRGEGPEPMGRRNPGVVYGLSNILDNATDFAESRVLIEACWSPHEVFIEIRDDGPGYAPDILLRVGEPYVTTRSAAERTEDSEEGGGLGLGLFIAKTLIERSGAELNLTNAAPPASGAIARIVWPRHAFERGAAISPQGDSPPSLKG</sequence>
<evidence type="ECO:0000256" key="8">
    <source>
        <dbReference type="ARBA" id="ARBA00022777"/>
    </source>
</evidence>
<dbReference type="InterPro" id="IPR036890">
    <property type="entry name" value="HATPase_C_sf"/>
</dbReference>
<keyword evidence="5" id="KW-0597">Phosphoprotein</keyword>
<keyword evidence="9" id="KW-0067">ATP-binding</keyword>
<evidence type="ECO:0000256" key="7">
    <source>
        <dbReference type="ARBA" id="ARBA00022741"/>
    </source>
</evidence>
<dbReference type="PANTHER" id="PTHR44936:SF10">
    <property type="entry name" value="SENSOR PROTEIN RSTB"/>
    <property type="match status" value="1"/>
</dbReference>
<protein>
    <recommendedName>
        <fullName evidence="3">histidine kinase</fullName>
        <ecNumber evidence="3">2.7.13.3</ecNumber>
    </recommendedName>
</protein>
<keyword evidence="7" id="KW-0547">Nucleotide-binding</keyword>
<evidence type="ECO:0000256" key="9">
    <source>
        <dbReference type="ARBA" id="ARBA00022840"/>
    </source>
</evidence>
<dbReference type="SUPFAM" id="SSF47384">
    <property type="entry name" value="Homodimeric domain of signal transducing histidine kinase"/>
    <property type="match status" value="1"/>
</dbReference>
<evidence type="ECO:0000313" key="13">
    <source>
        <dbReference type="Proteomes" id="UP000003947"/>
    </source>
</evidence>
<feature type="transmembrane region" description="Helical" evidence="10">
    <location>
        <begin position="119"/>
        <end position="136"/>
    </location>
</feature>
<feature type="transmembrane region" description="Helical" evidence="10">
    <location>
        <begin position="143"/>
        <end position="161"/>
    </location>
</feature>
<feature type="domain" description="Histidine kinase" evidence="11">
    <location>
        <begin position="230"/>
        <end position="446"/>
    </location>
</feature>
<dbReference type="eggNOG" id="COG4191">
    <property type="taxonomic scope" value="Bacteria"/>
</dbReference>
<dbReference type="Gene3D" id="3.30.565.10">
    <property type="entry name" value="Histidine kinase-like ATPase, C-terminal domain"/>
    <property type="match status" value="1"/>
</dbReference>
<dbReference type="HOGENOM" id="CLU_046130_1_1_5"/>
<dbReference type="Pfam" id="PF02518">
    <property type="entry name" value="HATPase_c"/>
    <property type="match status" value="1"/>
</dbReference>
<proteinExistence type="predicted"/>
<feature type="transmembrane region" description="Helical" evidence="10">
    <location>
        <begin position="94"/>
        <end position="113"/>
    </location>
</feature>
<dbReference type="GO" id="GO:0005886">
    <property type="term" value="C:plasma membrane"/>
    <property type="evidence" value="ECO:0007669"/>
    <property type="project" value="UniProtKB-SubCell"/>
</dbReference>
<accession>I4YZB2</accession>
<reference evidence="12 13" key="1">
    <citation type="submission" date="2012-02" db="EMBL/GenBank/DDBJ databases">
        <title>Improved High-Quality Draft sequence of Microvirga sp. WSM3557.</title>
        <authorList>
            <consortium name="US DOE Joint Genome Institute"/>
            <person name="Lucas S."/>
            <person name="Han J."/>
            <person name="Lapidus A."/>
            <person name="Cheng J.-F."/>
            <person name="Goodwin L."/>
            <person name="Pitluck S."/>
            <person name="Peters L."/>
            <person name="Zhang X."/>
            <person name="Detter J.C."/>
            <person name="Han C."/>
            <person name="Tapia R."/>
            <person name="Land M."/>
            <person name="Hauser L."/>
            <person name="Kyrpides N."/>
            <person name="Ivanova N."/>
            <person name="Pagani I."/>
            <person name="Brau L."/>
            <person name="Yates R."/>
            <person name="O'Hara G."/>
            <person name="Rui T."/>
            <person name="Howieson J."/>
            <person name="Reeve W."/>
            <person name="Woyke T."/>
        </authorList>
    </citation>
    <scope>NUCLEOTIDE SEQUENCE [LARGE SCALE GENOMIC DNA]</scope>
    <source>
        <strain evidence="12 13">WSM3557</strain>
    </source>
</reference>
<feature type="transmembrane region" description="Helical" evidence="10">
    <location>
        <begin position="173"/>
        <end position="195"/>
    </location>
</feature>
<keyword evidence="8 12" id="KW-0418">Kinase</keyword>
<evidence type="ECO:0000256" key="1">
    <source>
        <dbReference type="ARBA" id="ARBA00000085"/>
    </source>
</evidence>
<dbReference type="NCBIfam" id="NF033792">
    <property type="entry name" value="ActS_PrrB_HisK"/>
    <property type="match status" value="1"/>
</dbReference>
<dbReference type="EMBL" id="JH660641">
    <property type="protein sequence ID" value="EIM29304.1"/>
    <property type="molecule type" value="Genomic_DNA"/>
</dbReference>
<dbReference type="Proteomes" id="UP000003947">
    <property type="component" value="Unassembled WGS sequence"/>
</dbReference>
<dbReference type="SMART" id="SM00387">
    <property type="entry name" value="HATPase_c"/>
    <property type="match status" value="1"/>
</dbReference>
<dbReference type="InterPro" id="IPR047770">
    <property type="entry name" value="RegB"/>
</dbReference>
<dbReference type="Gene3D" id="1.10.287.130">
    <property type="match status" value="1"/>
</dbReference>
<keyword evidence="13" id="KW-1185">Reference proteome</keyword>
<dbReference type="SMART" id="SM00388">
    <property type="entry name" value="HisKA"/>
    <property type="match status" value="1"/>
</dbReference>
<dbReference type="InterPro" id="IPR003661">
    <property type="entry name" value="HisK_dim/P_dom"/>
</dbReference>
<evidence type="ECO:0000256" key="4">
    <source>
        <dbReference type="ARBA" id="ARBA00022475"/>
    </source>
</evidence>
<dbReference type="GO" id="GO:0000155">
    <property type="term" value="F:phosphorelay sensor kinase activity"/>
    <property type="evidence" value="ECO:0007669"/>
    <property type="project" value="InterPro"/>
</dbReference>
<evidence type="ECO:0000256" key="5">
    <source>
        <dbReference type="ARBA" id="ARBA00022553"/>
    </source>
</evidence>
<keyword evidence="6" id="KW-0808">Transferase</keyword>
<comment type="subcellular location">
    <subcellularLocation>
        <location evidence="2">Cell membrane</location>
        <topology evidence="2">Multi-pass membrane protein</topology>
    </subcellularLocation>
</comment>
<dbReference type="PROSITE" id="PS50109">
    <property type="entry name" value="HIS_KIN"/>
    <property type="match status" value="1"/>
</dbReference>
<dbReference type="CDD" id="cd00082">
    <property type="entry name" value="HisKA"/>
    <property type="match status" value="1"/>
</dbReference>
<dbReference type="InterPro" id="IPR004358">
    <property type="entry name" value="Sig_transdc_His_kin-like_C"/>
</dbReference>
<dbReference type="InterPro" id="IPR050980">
    <property type="entry name" value="2C_sensor_his_kinase"/>
</dbReference>